<organism evidence="2 3">
    <name type="scientific">Catenaria anguillulae PL171</name>
    <dbReference type="NCBI Taxonomy" id="765915"/>
    <lineage>
        <taxon>Eukaryota</taxon>
        <taxon>Fungi</taxon>
        <taxon>Fungi incertae sedis</taxon>
        <taxon>Blastocladiomycota</taxon>
        <taxon>Blastocladiomycetes</taxon>
        <taxon>Blastocladiales</taxon>
        <taxon>Catenariaceae</taxon>
        <taxon>Catenaria</taxon>
    </lineage>
</organism>
<gene>
    <name evidence="2" type="ORF">BCR44DRAFT_1501001</name>
</gene>
<comment type="caution">
    <text evidence="2">The sequence shown here is derived from an EMBL/GenBank/DDBJ whole genome shotgun (WGS) entry which is preliminary data.</text>
</comment>
<keyword evidence="1" id="KW-0862">Zinc</keyword>
<dbReference type="InterPro" id="IPR036703">
    <property type="entry name" value="MOB_kinase_act_sf"/>
</dbReference>
<feature type="binding site" evidence="1">
    <location>
        <position position="83"/>
    </location>
    <ligand>
        <name>Zn(2+)</name>
        <dbReference type="ChEBI" id="CHEBI:29105"/>
    </ligand>
</feature>
<dbReference type="EMBL" id="MCFL01000033">
    <property type="protein sequence ID" value="ORZ33814.1"/>
    <property type="molecule type" value="Genomic_DNA"/>
</dbReference>
<dbReference type="InterPro" id="IPR005301">
    <property type="entry name" value="MOB_kinase_act_fam"/>
</dbReference>
<dbReference type="Pfam" id="PF03637">
    <property type="entry name" value="Mob1_phocein"/>
    <property type="match status" value="1"/>
</dbReference>
<feature type="binding site" evidence="1">
    <location>
        <position position="78"/>
    </location>
    <ligand>
        <name>Zn(2+)</name>
        <dbReference type="ChEBI" id="CHEBI:29105"/>
    </ligand>
</feature>
<feature type="binding site" evidence="1">
    <location>
        <position position="158"/>
    </location>
    <ligand>
        <name>Zn(2+)</name>
        <dbReference type="ChEBI" id="CHEBI:29105"/>
    </ligand>
</feature>
<evidence type="ECO:0000313" key="3">
    <source>
        <dbReference type="Proteomes" id="UP000193411"/>
    </source>
</evidence>
<feature type="binding site" evidence="1">
    <location>
        <position position="153"/>
    </location>
    <ligand>
        <name>Zn(2+)</name>
        <dbReference type="ChEBI" id="CHEBI:29105"/>
    </ligand>
</feature>
<evidence type="ECO:0000256" key="1">
    <source>
        <dbReference type="PIRSR" id="PIRSR605301-1"/>
    </source>
</evidence>
<dbReference type="AlphaFoldDB" id="A0A1Y2HIK3"/>
<accession>A0A1Y2HIK3</accession>
<evidence type="ECO:0000313" key="2">
    <source>
        <dbReference type="EMBL" id="ORZ33814.1"/>
    </source>
</evidence>
<reference evidence="2 3" key="1">
    <citation type="submission" date="2016-07" db="EMBL/GenBank/DDBJ databases">
        <title>Pervasive Adenine N6-methylation of Active Genes in Fungi.</title>
        <authorList>
            <consortium name="DOE Joint Genome Institute"/>
            <person name="Mondo S.J."/>
            <person name="Dannebaum R.O."/>
            <person name="Kuo R.C."/>
            <person name="Labutti K."/>
            <person name="Haridas S."/>
            <person name="Kuo A."/>
            <person name="Salamov A."/>
            <person name="Ahrendt S.R."/>
            <person name="Lipzen A."/>
            <person name="Sullivan W."/>
            <person name="Andreopoulos W.B."/>
            <person name="Clum A."/>
            <person name="Lindquist E."/>
            <person name="Daum C."/>
            <person name="Ramamoorthy G.K."/>
            <person name="Gryganskyi A."/>
            <person name="Culley D."/>
            <person name="Magnuson J.K."/>
            <person name="James T.Y."/>
            <person name="O'Malley M.A."/>
            <person name="Stajich J.E."/>
            <person name="Spatafora J.W."/>
            <person name="Visel A."/>
            <person name="Grigoriev I.V."/>
        </authorList>
    </citation>
    <scope>NUCLEOTIDE SEQUENCE [LARGE SCALE GENOMIC DNA]</scope>
    <source>
        <strain evidence="2 3">PL171</strain>
    </source>
</reference>
<proteinExistence type="predicted"/>
<dbReference type="SMART" id="SM01388">
    <property type="entry name" value="Mob1_phocein"/>
    <property type="match status" value="1"/>
</dbReference>
<dbReference type="PANTHER" id="PTHR22599">
    <property type="entry name" value="MPS ONE BINDER KINASE ACTIVATOR-LIKE MOB"/>
    <property type="match status" value="1"/>
</dbReference>
<name>A0A1Y2HIK3_9FUNG</name>
<protein>
    <submittedName>
        <fullName evidence="2">Mob1/phocein</fullName>
    </submittedName>
</protein>
<sequence length="209" mass="23655">MSFFNIRSKIKSARKTSASVPKPLFVCQPYVTSVLVKGSFQPMVALPAQLDRDEWLAANVFDFFHYISLFSGTIAEFCTSKECTCMSAGSGVEYAWVDAQKRSSKVSAPQYIDSATTWLQRVLDDPEVFPTKSGIPPATVKQAFKHMFRILAHIYHAHYDKILHLHAEAHLNTLFAHFICFAKEFDLLDKKELEPVKDLVAEFEAQNLC</sequence>
<dbReference type="STRING" id="765915.A0A1Y2HIK3"/>
<dbReference type="Proteomes" id="UP000193411">
    <property type="component" value="Unassembled WGS sequence"/>
</dbReference>
<keyword evidence="1" id="KW-0479">Metal-binding</keyword>
<dbReference type="OrthoDB" id="8170117at2759"/>
<keyword evidence="3" id="KW-1185">Reference proteome</keyword>
<dbReference type="Gene3D" id="1.20.140.30">
    <property type="entry name" value="MOB kinase activator"/>
    <property type="match status" value="1"/>
</dbReference>
<dbReference type="SUPFAM" id="SSF101152">
    <property type="entry name" value="Mob1/phocein"/>
    <property type="match status" value="1"/>
</dbReference>